<dbReference type="AlphaFoldDB" id="A0A3L9M599"/>
<dbReference type="InterPro" id="IPR027417">
    <property type="entry name" value="P-loop_NTPase"/>
</dbReference>
<feature type="domain" description="AAA+ ATPase" evidence="4">
    <location>
        <begin position="338"/>
        <end position="477"/>
    </location>
</feature>
<dbReference type="OrthoDB" id="7438987at2"/>
<comment type="similarity">
    <text evidence="1">Belongs to the AAA ATPase family.</text>
</comment>
<protein>
    <submittedName>
        <fullName evidence="5">AAA family ATPase</fullName>
    </submittedName>
</protein>
<evidence type="ECO:0000313" key="5">
    <source>
        <dbReference type="EMBL" id="RLZ07146.1"/>
    </source>
</evidence>
<dbReference type="EMBL" id="RDOJ01000019">
    <property type="protein sequence ID" value="RLZ07146.1"/>
    <property type="molecule type" value="Genomic_DNA"/>
</dbReference>
<evidence type="ECO:0000256" key="2">
    <source>
        <dbReference type="ARBA" id="ARBA00022741"/>
    </source>
</evidence>
<dbReference type="Pfam" id="PF00004">
    <property type="entry name" value="AAA"/>
    <property type="match status" value="1"/>
</dbReference>
<dbReference type="GO" id="GO:0016887">
    <property type="term" value="F:ATP hydrolysis activity"/>
    <property type="evidence" value="ECO:0007669"/>
    <property type="project" value="InterPro"/>
</dbReference>
<evidence type="ECO:0000256" key="3">
    <source>
        <dbReference type="ARBA" id="ARBA00022840"/>
    </source>
</evidence>
<reference evidence="5 6" key="1">
    <citation type="submission" date="2018-10" db="EMBL/GenBank/DDBJ databases">
        <authorList>
            <person name="Chen X."/>
        </authorList>
    </citation>
    <scope>NUCLEOTIDE SEQUENCE [LARGE SCALE GENOMIC DNA]</scope>
    <source>
        <strain evidence="5 6">YIM 102668</strain>
    </source>
</reference>
<gene>
    <name evidence="5" type="ORF">EAH69_11905</name>
</gene>
<dbReference type="GO" id="GO:0005524">
    <property type="term" value="F:ATP binding"/>
    <property type="evidence" value="ECO:0007669"/>
    <property type="project" value="UniProtKB-KW"/>
</dbReference>
<dbReference type="PANTHER" id="PTHR23073">
    <property type="entry name" value="26S PROTEASOME REGULATORY SUBUNIT"/>
    <property type="match status" value="1"/>
</dbReference>
<dbReference type="CDD" id="cd19481">
    <property type="entry name" value="RecA-like_protease"/>
    <property type="match status" value="1"/>
</dbReference>
<evidence type="ECO:0000313" key="6">
    <source>
        <dbReference type="Proteomes" id="UP000275348"/>
    </source>
</evidence>
<dbReference type="InterPro" id="IPR003593">
    <property type="entry name" value="AAA+_ATPase"/>
</dbReference>
<organism evidence="5 6">
    <name type="scientific">Faecalibacter macacae</name>
    <dbReference type="NCBI Taxonomy" id="1859289"/>
    <lineage>
        <taxon>Bacteria</taxon>
        <taxon>Pseudomonadati</taxon>
        <taxon>Bacteroidota</taxon>
        <taxon>Flavobacteriia</taxon>
        <taxon>Flavobacteriales</taxon>
        <taxon>Weeksellaceae</taxon>
        <taxon>Faecalibacter</taxon>
    </lineage>
</organism>
<dbReference type="Proteomes" id="UP000275348">
    <property type="component" value="Unassembled WGS sequence"/>
</dbReference>
<keyword evidence="6" id="KW-1185">Reference proteome</keyword>
<dbReference type="RefSeq" id="WP_121935431.1">
    <property type="nucleotide sequence ID" value="NZ_RDOJ01000019.1"/>
</dbReference>
<name>A0A3L9M599_9FLAO</name>
<keyword evidence="3" id="KW-0067">ATP-binding</keyword>
<accession>A0A3L9M599</accession>
<evidence type="ECO:0000256" key="1">
    <source>
        <dbReference type="ARBA" id="ARBA00006914"/>
    </source>
</evidence>
<sequence length="556" mass="65021">MENLNKNQILENIGLLYEKAENCKLENSFFERAKDEINLLQRYFKLSESQILFITVIIALNYKGRTVDLNDLIQYFDCNPMRILEFSDDLDFLRKQKFIKKEKSRHRIKLQGIYDEFTINEEITNAILNNKPFPKILDERKNDVIDCLEEIYNLGNRRDEDEISTSELFRYTRQIINLHVDFPLIRKVKQFNFTIDENYLFLYLIWKTITGKESTHIGRALEGIYENAGKRIDVMQNLINANHVLLENNLIEIVEAKFFNDTEMKLSSKSYQLLFDCGIKLMHNKVKKDNVIEPLEIVARELIFDQDEMKQLSFLENLLEESKFKETQSRLKEKGLPKGISILLHGFPGTGKTEVVKQLAKSTNRSIMKVDISQSKSMWFGESEKVIKRVFTSYKSFLNECNHTPILLFNEADAIFSTRKEINSSNVAQTENTIQNILLEELENFDGILMATTNLATNLDTAFERRFLYKIFFDQPKESIKAKIWKSKFPYLTKDSCKKLAATFNFSGGQIENIYRKSEINEVLYDKKCNINEIQQFCNDELINSESPKIGFGKSN</sequence>
<dbReference type="SUPFAM" id="SSF52540">
    <property type="entry name" value="P-loop containing nucleoside triphosphate hydrolases"/>
    <property type="match status" value="1"/>
</dbReference>
<proteinExistence type="inferred from homology"/>
<evidence type="ECO:0000259" key="4">
    <source>
        <dbReference type="SMART" id="SM00382"/>
    </source>
</evidence>
<dbReference type="InterPro" id="IPR003959">
    <property type="entry name" value="ATPase_AAA_core"/>
</dbReference>
<dbReference type="InterPro" id="IPR050221">
    <property type="entry name" value="26S_Proteasome_ATPase"/>
</dbReference>
<keyword evidence="2" id="KW-0547">Nucleotide-binding</keyword>
<comment type="caution">
    <text evidence="5">The sequence shown here is derived from an EMBL/GenBank/DDBJ whole genome shotgun (WGS) entry which is preliminary data.</text>
</comment>
<dbReference type="Gene3D" id="3.40.50.300">
    <property type="entry name" value="P-loop containing nucleotide triphosphate hydrolases"/>
    <property type="match status" value="1"/>
</dbReference>
<dbReference type="SMART" id="SM00382">
    <property type="entry name" value="AAA"/>
    <property type="match status" value="1"/>
</dbReference>